<dbReference type="RefSeq" id="XP_017892177.2">
    <property type="nucleotide sequence ID" value="XM_018036688.2"/>
</dbReference>
<organism evidence="2 3">
    <name type="scientific">Ceratina calcarata</name>
    <dbReference type="NCBI Taxonomy" id="156304"/>
    <lineage>
        <taxon>Eukaryota</taxon>
        <taxon>Metazoa</taxon>
        <taxon>Ecdysozoa</taxon>
        <taxon>Arthropoda</taxon>
        <taxon>Hexapoda</taxon>
        <taxon>Insecta</taxon>
        <taxon>Pterygota</taxon>
        <taxon>Neoptera</taxon>
        <taxon>Endopterygota</taxon>
        <taxon>Hymenoptera</taxon>
        <taxon>Apocrita</taxon>
        <taxon>Aculeata</taxon>
        <taxon>Apoidea</taxon>
        <taxon>Anthophila</taxon>
        <taxon>Apidae</taxon>
        <taxon>Ceratina</taxon>
        <taxon>Zadontomerus</taxon>
    </lineage>
</organism>
<gene>
    <name evidence="3" type="primary">LOC108632252</name>
</gene>
<accession>A0AAJ7JGC7</accession>
<dbReference type="GeneID" id="108632252"/>
<protein>
    <submittedName>
        <fullName evidence="3">Uncharacterized protein LOC108632252</fullName>
    </submittedName>
</protein>
<sequence length="271" mass="31529">MSNENLYSRRVSECSSRDYSDNEDRDHRSMTKENTPAKETSTERSFESVETTRTKNQTKDNYDRSNEEDDSTYNEDDANEMLFEDLLEVCAEISLPRGWSCLIASKGLSTTIVYLYMGLTTIGTPFTEKQVFIKRDMILHCTAVNREINPVIHNLIKQGKHLKVQNLTDIEELISEFHQRVICSGVSNIEGTRDINRIKIAYKDGIKWRHVLCPLILNNDSTRCTKCICLSRKLIRSANTPTKQWQKKKRVRKQDQECDLIKVYKRNCKCK</sequence>
<reference evidence="3" key="1">
    <citation type="submission" date="2025-08" db="UniProtKB">
        <authorList>
            <consortium name="RefSeq"/>
        </authorList>
    </citation>
    <scope>IDENTIFICATION</scope>
    <source>
        <tissue evidence="3">Whole body</tissue>
    </source>
</reference>
<feature type="compositionally biased region" description="Basic and acidic residues" evidence="1">
    <location>
        <begin position="40"/>
        <end position="65"/>
    </location>
</feature>
<evidence type="ECO:0000313" key="2">
    <source>
        <dbReference type="Proteomes" id="UP000694925"/>
    </source>
</evidence>
<name>A0AAJ7JGC7_9HYME</name>
<evidence type="ECO:0000313" key="3">
    <source>
        <dbReference type="RefSeq" id="XP_017892177.2"/>
    </source>
</evidence>
<evidence type="ECO:0000256" key="1">
    <source>
        <dbReference type="SAM" id="MobiDB-lite"/>
    </source>
</evidence>
<dbReference type="AlphaFoldDB" id="A0AAJ7JGC7"/>
<keyword evidence="2" id="KW-1185">Reference proteome</keyword>
<dbReference type="KEGG" id="ccal:108632252"/>
<dbReference type="Proteomes" id="UP000694925">
    <property type="component" value="Unplaced"/>
</dbReference>
<feature type="compositionally biased region" description="Basic and acidic residues" evidence="1">
    <location>
        <begin position="10"/>
        <end position="31"/>
    </location>
</feature>
<proteinExistence type="predicted"/>
<feature type="compositionally biased region" description="Acidic residues" evidence="1">
    <location>
        <begin position="66"/>
        <end position="75"/>
    </location>
</feature>
<feature type="region of interest" description="Disordered" evidence="1">
    <location>
        <begin position="1"/>
        <end position="75"/>
    </location>
</feature>